<dbReference type="SUPFAM" id="SSF46785">
    <property type="entry name" value="Winged helix' DNA-binding domain"/>
    <property type="match status" value="1"/>
</dbReference>
<dbReference type="CDD" id="cd00090">
    <property type="entry name" value="HTH_ARSR"/>
    <property type="match status" value="1"/>
</dbReference>
<organism evidence="2 3">
    <name type="scientific">Nocardioides massiliensis</name>
    <dbReference type="NCBI Taxonomy" id="1325935"/>
    <lineage>
        <taxon>Bacteria</taxon>
        <taxon>Bacillati</taxon>
        <taxon>Actinomycetota</taxon>
        <taxon>Actinomycetes</taxon>
        <taxon>Propionibacteriales</taxon>
        <taxon>Nocardioidaceae</taxon>
        <taxon>Nocardioides</taxon>
    </lineage>
</organism>
<dbReference type="Pfam" id="PF03551">
    <property type="entry name" value="PadR"/>
    <property type="match status" value="1"/>
</dbReference>
<dbReference type="EMBL" id="JAUSQM010000001">
    <property type="protein sequence ID" value="MDP9822414.1"/>
    <property type="molecule type" value="Genomic_DNA"/>
</dbReference>
<dbReference type="PANTHER" id="PTHR43252:SF2">
    <property type="entry name" value="TRANSCRIPTION REGULATOR, PADR-LIKE FAMILY"/>
    <property type="match status" value="1"/>
</dbReference>
<keyword evidence="2" id="KW-0238">DNA-binding</keyword>
<protein>
    <submittedName>
        <fullName evidence="2">DNA-binding PadR family transcriptional regulator</fullName>
    </submittedName>
</protein>
<dbReference type="RefSeq" id="WP_068117657.1">
    <property type="nucleotide sequence ID" value="NZ_CCXJ01000099.1"/>
</dbReference>
<evidence type="ECO:0000259" key="1">
    <source>
        <dbReference type="Pfam" id="PF03551"/>
    </source>
</evidence>
<gene>
    <name evidence="2" type="ORF">J2S59_002223</name>
</gene>
<dbReference type="Gene3D" id="1.10.10.10">
    <property type="entry name" value="Winged helix-like DNA-binding domain superfamily/Winged helix DNA-binding domain"/>
    <property type="match status" value="1"/>
</dbReference>
<dbReference type="InterPro" id="IPR005149">
    <property type="entry name" value="Tscrpt_reg_PadR_N"/>
</dbReference>
<dbReference type="InterPro" id="IPR011991">
    <property type="entry name" value="ArsR-like_HTH"/>
</dbReference>
<dbReference type="InterPro" id="IPR036390">
    <property type="entry name" value="WH_DNA-bd_sf"/>
</dbReference>
<name>A0ABT9NPR7_9ACTN</name>
<dbReference type="Proteomes" id="UP001240447">
    <property type="component" value="Unassembled WGS sequence"/>
</dbReference>
<keyword evidence="3" id="KW-1185">Reference proteome</keyword>
<dbReference type="InterPro" id="IPR036388">
    <property type="entry name" value="WH-like_DNA-bd_sf"/>
</dbReference>
<sequence>MTGADRPKDPWAAATDALGAAFGGRGPAAGTGTPPWVRDLVRGLGGPGGPGFGSGFGQARPRRARRGDVRAAILDVLATEPMNGYQLIQQIADRTDGAWKPSPGSVYPTVQALEDEGLVAGEQVGGRRLLALTEEGRRYVAEHPDELAATWEVFTIRDDHTAPGADDGPDLGPVIGQVLGAVGQVVLSGTRQQKAEATEILAETRRRLYGLLADDES</sequence>
<accession>A0ABT9NPR7</accession>
<dbReference type="PANTHER" id="PTHR43252">
    <property type="entry name" value="TRANSCRIPTIONAL REGULATOR YQJI"/>
    <property type="match status" value="1"/>
</dbReference>
<evidence type="ECO:0000313" key="2">
    <source>
        <dbReference type="EMBL" id="MDP9822414.1"/>
    </source>
</evidence>
<feature type="domain" description="Transcription regulator PadR N-terminal" evidence="1">
    <location>
        <begin position="73"/>
        <end position="141"/>
    </location>
</feature>
<reference evidence="2 3" key="1">
    <citation type="submission" date="2023-07" db="EMBL/GenBank/DDBJ databases">
        <title>Sequencing the genomes of 1000 actinobacteria strains.</title>
        <authorList>
            <person name="Klenk H.-P."/>
        </authorList>
    </citation>
    <scope>NUCLEOTIDE SEQUENCE [LARGE SCALE GENOMIC DNA]</scope>
    <source>
        <strain evidence="2 3">GD13</strain>
    </source>
</reference>
<comment type="caution">
    <text evidence="2">The sequence shown here is derived from an EMBL/GenBank/DDBJ whole genome shotgun (WGS) entry which is preliminary data.</text>
</comment>
<dbReference type="GO" id="GO:0003677">
    <property type="term" value="F:DNA binding"/>
    <property type="evidence" value="ECO:0007669"/>
    <property type="project" value="UniProtKB-KW"/>
</dbReference>
<evidence type="ECO:0000313" key="3">
    <source>
        <dbReference type="Proteomes" id="UP001240447"/>
    </source>
</evidence>
<proteinExistence type="predicted"/>